<name>A0ABW4TI16_9ACTN</name>
<dbReference type="Proteomes" id="UP001597351">
    <property type="component" value="Unassembled WGS sequence"/>
</dbReference>
<dbReference type="InterPro" id="IPR000551">
    <property type="entry name" value="MerR-type_HTH_dom"/>
</dbReference>
<evidence type="ECO:0000256" key="1">
    <source>
        <dbReference type="ARBA" id="ARBA00022491"/>
    </source>
</evidence>
<dbReference type="EMBL" id="JBHUGD010000001">
    <property type="protein sequence ID" value="MFD1946025.1"/>
    <property type="molecule type" value="Genomic_DNA"/>
</dbReference>
<keyword evidence="4" id="KW-0804">Transcription</keyword>
<protein>
    <submittedName>
        <fullName evidence="6">DICT sensory domain-containing protein</fullName>
    </submittedName>
</protein>
<feature type="domain" description="HTH merR-type" evidence="5">
    <location>
        <begin position="9"/>
        <end position="78"/>
    </location>
</feature>
<dbReference type="PANTHER" id="PTHR30204">
    <property type="entry name" value="REDOX-CYCLING DRUG-SENSING TRANSCRIPTIONAL ACTIVATOR SOXR"/>
    <property type="match status" value="1"/>
</dbReference>
<keyword evidence="3" id="KW-0238">DNA-binding</keyword>
<dbReference type="Pfam" id="PF13411">
    <property type="entry name" value="MerR_1"/>
    <property type="match status" value="1"/>
</dbReference>
<reference evidence="7" key="1">
    <citation type="journal article" date="2019" name="Int. J. Syst. Evol. Microbiol.">
        <title>The Global Catalogue of Microorganisms (GCM) 10K type strain sequencing project: providing services to taxonomists for standard genome sequencing and annotation.</title>
        <authorList>
            <consortium name="The Broad Institute Genomics Platform"/>
            <consortium name="The Broad Institute Genome Sequencing Center for Infectious Disease"/>
            <person name="Wu L."/>
            <person name="Ma J."/>
        </authorList>
    </citation>
    <scope>NUCLEOTIDE SEQUENCE [LARGE SCALE GENOMIC DNA]</scope>
    <source>
        <strain evidence="7">CGMCC 1.12477</strain>
    </source>
</reference>
<dbReference type="InterPro" id="IPR019278">
    <property type="entry name" value="DICT_dom"/>
</dbReference>
<evidence type="ECO:0000313" key="6">
    <source>
        <dbReference type="EMBL" id="MFD1946025.1"/>
    </source>
</evidence>
<keyword evidence="2" id="KW-0805">Transcription regulation</keyword>
<dbReference type="SUPFAM" id="SSF46955">
    <property type="entry name" value="Putative DNA-binding domain"/>
    <property type="match status" value="1"/>
</dbReference>
<evidence type="ECO:0000313" key="7">
    <source>
        <dbReference type="Proteomes" id="UP001597351"/>
    </source>
</evidence>
<evidence type="ECO:0000256" key="3">
    <source>
        <dbReference type="ARBA" id="ARBA00023125"/>
    </source>
</evidence>
<dbReference type="InterPro" id="IPR047057">
    <property type="entry name" value="MerR_fam"/>
</dbReference>
<evidence type="ECO:0000256" key="4">
    <source>
        <dbReference type="ARBA" id="ARBA00023163"/>
    </source>
</evidence>
<evidence type="ECO:0000256" key="2">
    <source>
        <dbReference type="ARBA" id="ARBA00023015"/>
    </source>
</evidence>
<keyword evidence="7" id="KW-1185">Reference proteome</keyword>
<comment type="caution">
    <text evidence="6">The sequence shown here is derived from an EMBL/GenBank/DDBJ whole genome shotgun (WGS) entry which is preliminary data.</text>
</comment>
<dbReference type="RefSeq" id="WP_343915064.1">
    <property type="nucleotide sequence ID" value="NZ_BAAAJT010000002.1"/>
</dbReference>
<dbReference type="InterPro" id="IPR009061">
    <property type="entry name" value="DNA-bd_dom_put_sf"/>
</dbReference>
<accession>A0ABW4TI16</accession>
<dbReference type="SMART" id="SM00422">
    <property type="entry name" value="HTH_MERR"/>
    <property type="match status" value="1"/>
</dbReference>
<keyword evidence="1" id="KW-0678">Repressor</keyword>
<dbReference type="Pfam" id="PF10069">
    <property type="entry name" value="DICT"/>
    <property type="match status" value="1"/>
</dbReference>
<sequence length="290" mass="31774">MTTPDDDTLLTIGELASHTGLTPQQLRMWETRFGFPEPIRLPSGHRRYTGAHVRAVQRVLHERERGMRLEQAIESAQRAEDVTSTGSVYAALAQRHPALASYTLTKRTLLALSWAIEDEATASASRGVLVGTFQRGRYFGQSQRRWEELARTARCSLAMADFETHDDVGAPAKVALPPDSPLLREWIVVHDSPTLAAALVAWELPGQEAVADPERHFEALWSVDGKIVRDAAVVSAQAAAALGSETGRRALSVLEEMPSPAPASLTTANAVFNRMVAYTDGTTLRGRRLR</sequence>
<evidence type="ECO:0000259" key="5">
    <source>
        <dbReference type="PROSITE" id="PS50937"/>
    </source>
</evidence>
<gene>
    <name evidence="6" type="ORF">ACFSDE_04420</name>
</gene>
<proteinExistence type="predicted"/>
<dbReference type="PANTHER" id="PTHR30204:SF69">
    <property type="entry name" value="MERR-FAMILY TRANSCRIPTIONAL REGULATOR"/>
    <property type="match status" value="1"/>
</dbReference>
<dbReference type="PROSITE" id="PS50937">
    <property type="entry name" value="HTH_MERR_2"/>
    <property type="match status" value="1"/>
</dbReference>
<dbReference type="Gene3D" id="1.10.1660.10">
    <property type="match status" value="1"/>
</dbReference>
<organism evidence="6 7">
    <name type="scientific">Nocardioides aestuarii</name>
    <dbReference type="NCBI Taxonomy" id="252231"/>
    <lineage>
        <taxon>Bacteria</taxon>
        <taxon>Bacillati</taxon>
        <taxon>Actinomycetota</taxon>
        <taxon>Actinomycetes</taxon>
        <taxon>Propionibacteriales</taxon>
        <taxon>Nocardioidaceae</taxon>
        <taxon>Nocardioides</taxon>
    </lineage>
</organism>